<sequence length="128" mass="14622">MLVGMISTLREGHWLSDYTIRLIEELDDNRGVFVRPLVDVCEYVDKNEHIFDGAWENIEQMSQSCDFLHLQWLDGLYTDEFIDRLVALDKPLVATLHDSLIPLRLAKKAAGALVTSDMVAHDCGIEYI</sequence>
<organism evidence="1">
    <name type="scientific">marine sediment metagenome</name>
    <dbReference type="NCBI Taxonomy" id="412755"/>
    <lineage>
        <taxon>unclassified sequences</taxon>
        <taxon>metagenomes</taxon>
        <taxon>ecological metagenomes</taxon>
    </lineage>
</organism>
<reference evidence="1" key="1">
    <citation type="journal article" date="2015" name="Nature">
        <title>Complex archaea that bridge the gap between prokaryotes and eukaryotes.</title>
        <authorList>
            <person name="Spang A."/>
            <person name="Saw J.H."/>
            <person name="Jorgensen S.L."/>
            <person name="Zaremba-Niedzwiedzka K."/>
            <person name="Martijn J."/>
            <person name="Lind A.E."/>
            <person name="van Eijk R."/>
            <person name="Schleper C."/>
            <person name="Guy L."/>
            <person name="Ettema T.J."/>
        </authorList>
    </citation>
    <scope>NUCLEOTIDE SEQUENCE</scope>
</reference>
<comment type="caution">
    <text evidence="1">The sequence shown here is derived from an EMBL/GenBank/DDBJ whole genome shotgun (WGS) entry which is preliminary data.</text>
</comment>
<evidence type="ECO:0000313" key="1">
    <source>
        <dbReference type="EMBL" id="KKK65106.1"/>
    </source>
</evidence>
<proteinExistence type="predicted"/>
<name>A0A0F8ZYU5_9ZZZZ</name>
<protein>
    <submittedName>
        <fullName evidence="1">Uncharacterized protein</fullName>
    </submittedName>
</protein>
<gene>
    <name evidence="1" type="ORF">LCGC14_2977480</name>
</gene>
<feature type="non-terminal residue" evidence="1">
    <location>
        <position position="128"/>
    </location>
</feature>
<dbReference type="EMBL" id="LAZR01060714">
    <property type="protein sequence ID" value="KKK65106.1"/>
    <property type="molecule type" value="Genomic_DNA"/>
</dbReference>
<dbReference type="AlphaFoldDB" id="A0A0F8ZYU5"/>
<accession>A0A0F8ZYU5</accession>